<evidence type="ECO:0000313" key="1">
    <source>
        <dbReference type="EMBL" id="AIA89075.1"/>
    </source>
</evidence>
<feature type="non-terminal residue" evidence="1">
    <location>
        <position position="1"/>
    </location>
</feature>
<name>A0A060C7S9_9ACTN</name>
<dbReference type="EMBL" id="KF121783">
    <property type="protein sequence ID" value="AIA89075.1"/>
    <property type="molecule type" value="Genomic_DNA"/>
</dbReference>
<sequence length="105" mass="11862">FTVEYQPDLVAVHPLVTRDRHGSAWWQDGRNRVWLARRNLPCLIAPLYVATWGLLVTASNVRRPSAVCAWLRGAVTGLKTSPSERRAMRWSTVAAMTRRGRPPVV</sequence>
<reference evidence="1" key="1">
    <citation type="journal article" date="2013" name="Environ. Microbiol.">
        <title>Seasonally variable intestinal metagenomes of the red palm weevil (Rhynchophorus ferrugineus).</title>
        <authorList>
            <person name="Jia S."/>
            <person name="Zhang X."/>
            <person name="Zhang G."/>
            <person name="Yin A."/>
            <person name="Zhang S."/>
            <person name="Li F."/>
            <person name="Wang L."/>
            <person name="Zhao D."/>
            <person name="Yun Q."/>
            <person name="Tala"/>
            <person name="Wang J."/>
            <person name="Sun G."/>
            <person name="Baabdullah M."/>
            <person name="Yu X."/>
            <person name="Hu S."/>
            <person name="Al-Mssallem I.S."/>
            <person name="Yu J."/>
        </authorList>
    </citation>
    <scope>NUCLEOTIDE SEQUENCE</scope>
</reference>
<accession>A0A060C7S9</accession>
<protein>
    <submittedName>
        <fullName evidence="1">CAZy families GT2 protein</fullName>
    </submittedName>
</protein>
<dbReference type="AlphaFoldDB" id="A0A060C7S9"/>
<organism evidence="1">
    <name type="scientific">uncultured Streptomyces sp</name>
    <dbReference type="NCBI Taxonomy" id="174707"/>
    <lineage>
        <taxon>Bacteria</taxon>
        <taxon>Bacillati</taxon>
        <taxon>Actinomycetota</taxon>
        <taxon>Actinomycetes</taxon>
        <taxon>Kitasatosporales</taxon>
        <taxon>Streptomycetaceae</taxon>
        <taxon>Streptomyces</taxon>
        <taxon>environmental samples</taxon>
    </lineage>
</organism>
<proteinExistence type="predicted"/>